<dbReference type="NCBIfam" id="TIGR01733">
    <property type="entry name" value="AA-adenyl-dom"/>
    <property type="match status" value="1"/>
</dbReference>
<dbReference type="Pfam" id="PF13193">
    <property type="entry name" value="AMP-binding_C"/>
    <property type="match status" value="1"/>
</dbReference>
<dbReference type="InterPro" id="IPR001242">
    <property type="entry name" value="Condensation_dom"/>
</dbReference>
<dbReference type="Gene3D" id="3.30.300.30">
    <property type="match status" value="1"/>
</dbReference>
<dbReference type="SUPFAM" id="SSF47336">
    <property type="entry name" value="ACP-like"/>
    <property type="match status" value="1"/>
</dbReference>
<comment type="cofactor">
    <cofactor evidence="1">
        <name>pantetheine 4'-phosphate</name>
        <dbReference type="ChEBI" id="CHEBI:47942"/>
    </cofactor>
</comment>
<dbReference type="Gene3D" id="3.30.559.30">
    <property type="entry name" value="Nonribosomal peptide synthetase, condensation domain"/>
    <property type="match status" value="1"/>
</dbReference>
<dbReference type="RefSeq" id="WP_378053125.1">
    <property type="nucleotide sequence ID" value="NZ_JBHSIS010000002.1"/>
</dbReference>
<evidence type="ECO:0000259" key="4">
    <source>
        <dbReference type="PROSITE" id="PS50075"/>
    </source>
</evidence>
<dbReference type="CDD" id="cd05930">
    <property type="entry name" value="A_NRPS"/>
    <property type="match status" value="1"/>
</dbReference>
<evidence type="ECO:0000313" key="5">
    <source>
        <dbReference type="EMBL" id="MFC4851901.1"/>
    </source>
</evidence>
<dbReference type="InterPro" id="IPR000873">
    <property type="entry name" value="AMP-dep_synth/lig_dom"/>
</dbReference>
<dbReference type="Gene3D" id="3.40.50.980">
    <property type="match status" value="2"/>
</dbReference>
<reference evidence="6" key="1">
    <citation type="journal article" date="2019" name="Int. J. Syst. Evol. Microbiol.">
        <title>The Global Catalogue of Microorganisms (GCM) 10K type strain sequencing project: providing services to taxonomists for standard genome sequencing and annotation.</title>
        <authorList>
            <consortium name="The Broad Institute Genomics Platform"/>
            <consortium name="The Broad Institute Genome Sequencing Center for Infectious Disease"/>
            <person name="Wu L."/>
            <person name="Ma J."/>
        </authorList>
    </citation>
    <scope>NUCLEOTIDE SEQUENCE [LARGE SCALE GENOMIC DNA]</scope>
    <source>
        <strain evidence="6">ZS-22-S1</strain>
    </source>
</reference>
<dbReference type="PANTHER" id="PTHR45527">
    <property type="entry name" value="NONRIBOSOMAL PEPTIDE SYNTHETASE"/>
    <property type="match status" value="1"/>
</dbReference>
<protein>
    <submittedName>
        <fullName evidence="5">Amino acid adenylation domain-containing protein</fullName>
    </submittedName>
</protein>
<keyword evidence="6" id="KW-1185">Reference proteome</keyword>
<dbReference type="Gene3D" id="3.30.559.10">
    <property type="entry name" value="Chloramphenicol acetyltransferase-like domain"/>
    <property type="match status" value="1"/>
</dbReference>
<proteinExistence type="predicted"/>
<dbReference type="CDD" id="cd19531">
    <property type="entry name" value="LCL_NRPS-like"/>
    <property type="match status" value="1"/>
</dbReference>
<dbReference type="InterPro" id="IPR036736">
    <property type="entry name" value="ACP-like_sf"/>
</dbReference>
<dbReference type="InterPro" id="IPR025110">
    <property type="entry name" value="AMP-bd_C"/>
</dbReference>
<keyword evidence="2" id="KW-0596">Phosphopantetheine</keyword>
<dbReference type="Gene3D" id="2.30.38.10">
    <property type="entry name" value="Luciferase, Domain 3"/>
    <property type="match status" value="1"/>
</dbReference>
<dbReference type="Gene3D" id="1.10.1200.10">
    <property type="entry name" value="ACP-like"/>
    <property type="match status" value="1"/>
</dbReference>
<dbReference type="Pfam" id="PF00501">
    <property type="entry name" value="AMP-binding"/>
    <property type="match status" value="1"/>
</dbReference>
<dbReference type="Pfam" id="PF00668">
    <property type="entry name" value="Condensation"/>
    <property type="match status" value="1"/>
</dbReference>
<dbReference type="SUPFAM" id="SSF52777">
    <property type="entry name" value="CoA-dependent acyltransferases"/>
    <property type="match status" value="2"/>
</dbReference>
<comment type="caution">
    <text evidence="5">The sequence shown here is derived from an EMBL/GenBank/DDBJ whole genome shotgun (WGS) entry which is preliminary data.</text>
</comment>
<dbReference type="InterPro" id="IPR006162">
    <property type="entry name" value="Ppantetheine_attach_site"/>
</dbReference>
<feature type="domain" description="Carrier" evidence="4">
    <location>
        <begin position="517"/>
        <end position="592"/>
    </location>
</feature>
<gene>
    <name evidence="5" type="ORF">ACFPCV_00190</name>
</gene>
<sequence>MTPGLGVHRLIEAQVSATPDAVAVVWDGGTLTFRELDVRANRLAHLFVAGGVRPERLVGVAMEPSADLLVAMLAVWKAGGVYVPIDQSLPGAAAEAMIADAGITYLVRNGPVTVDPAGVPVVDLARVDLADRPDTVPAVAVAPANLAYCIFTSGSTGKPKPVAVAHASFTNHAVSLRDQLKLRPADRVLQSTAIAFDAALEEILPAWLGGAAVVMPDRPRFTSLEFTELIDRLGVTMVSLPSAYWHQWVDDLTAGLVCLPDSLRIVFIGGDKILVEKLAAWYRLPGAERIDWVSDYGPTETTISVALHRPSVKVADPDLADYALVPIGRPFAGAVFYILDGDLRPVSDGLPGDIWIGGPVLSRGYHASPAVTADRFRPDPYGLPGARMYRTGDRGSRLTDGTLVFLGRSDRQVKIRGHRVEPGQVESAIHHCAGVKDAVVVAVEDPPFGSRLVAYVEAEHVSEEAIRTELAGRLPEAMVPQAIVLLNRIPRSPLNGKVARAQLPPVAATRSERADTAGMTALERVLVSLVGDVLDGGPIRRDEDFFAAGGDSLRALQLLSRVAEVTGVALTFAQLRAAPSVVGLAALVKREHGRGALDGTVLPAGARGNRRPASRSQKALWFLDQVHRSAPIYAIPVCYRVLGALDLHRVDAALTAIVARHEALRTVFEAQDGEIWQRIQSAGPVHTTVTDVASIEEAACLAAEQAARPFDLGTGAMLRSACFRVGDRKFLWLLNVHHAVFDAWSLAVFWREFGRLYGGHSLPEPAVQYGDYQAWQERWLLSAEADEQRAYWRGRLAGDLPLLEIGSRDGVEGRIRTAGFAVELPSGSLNPSAVERVARACGSTAATVLLAAFSATLHRVGGTDDLVVGVPVACRNRPGTEDLIGYLVNTVALRLRFTEGMRFSELVARVGEALSEALSHQELPFVDVVEGMSRTGLRSAPAGANPLFDAMFALQSTPLDGCAIEGLDIAEHFVHSGTAKVALTWSVRQAPTGLAGEVEYAADRFDEASASRWQEALLALLAAATADPGAMVDELPLSFTEQVTSGGL</sequence>
<evidence type="ECO:0000256" key="1">
    <source>
        <dbReference type="ARBA" id="ARBA00001957"/>
    </source>
</evidence>
<evidence type="ECO:0000256" key="3">
    <source>
        <dbReference type="ARBA" id="ARBA00022553"/>
    </source>
</evidence>
<dbReference type="PROSITE" id="PS50075">
    <property type="entry name" value="CARRIER"/>
    <property type="match status" value="1"/>
</dbReference>
<dbReference type="Proteomes" id="UP001595859">
    <property type="component" value="Unassembled WGS sequence"/>
</dbReference>
<dbReference type="InterPro" id="IPR023213">
    <property type="entry name" value="CAT-like_dom_sf"/>
</dbReference>
<keyword evidence="3" id="KW-0597">Phosphoprotein</keyword>
<dbReference type="InterPro" id="IPR009081">
    <property type="entry name" value="PP-bd_ACP"/>
</dbReference>
<dbReference type="PROSITE" id="PS00012">
    <property type="entry name" value="PHOSPHOPANTETHEINE"/>
    <property type="match status" value="1"/>
</dbReference>
<dbReference type="InterPro" id="IPR010071">
    <property type="entry name" value="AA_adenyl_dom"/>
</dbReference>
<dbReference type="SUPFAM" id="SSF56801">
    <property type="entry name" value="Acetyl-CoA synthetase-like"/>
    <property type="match status" value="1"/>
</dbReference>
<evidence type="ECO:0000313" key="6">
    <source>
        <dbReference type="Proteomes" id="UP001595859"/>
    </source>
</evidence>
<name>A0ABV9RUE5_9PSEU</name>
<dbReference type="InterPro" id="IPR045851">
    <property type="entry name" value="AMP-bd_C_sf"/>
</dbReference>
<organism evidence="5 6">
    <name type="scientific">Actinophytocola glycyrrhizae</name>
    <dbReference type="NCBI Taxonomy" id="2044873"/>
    <lineage>
        <taxon>Bacteria</taxon>
        <taxon>Bacillati</taxon>
        <taxon>Actinomycetota</taxon>
        <taxon>Actinomycetes</taxon>
        <taxon>Pseudonocardiales</taxon>
        <taxon>Pseudonocardiaceae</taxon>
    </lineage>
</organism>
<dbReference type="EMBL" id="JBHSIS010000002">
    <property type="protein sequence ID" value="MFC4851901.1"/>
    <property type="molecule type" value="Genomic_DNA"/>
</dbReference>
<dbReference type="Pfam" id="PF00550">
    <property type="entry name" value="PP-binding"/>
    <property type="match status" value="1"/>
</dbReference>
<evidence type="ECO:0000256" key="2">
    <source>
        <dbReference type="ARBA" id="ARBA00022450"/>
    </source>
</evidence>
<dbReference type="PANTHER" id="PTHR45527:SF1">
    <property type="entry name" value="FATTY ACID SYNTHASE"/>
    <property type="match status" value="1"/>
</dbReference>
<accession>A0ABV9RUE5</accession>